<organism evidence="2 3">
    <name type="scientific">Lentilactobacillus senioris DSM 24302 = JCM 17472</name>
    <dbReference type="NCBI Taxonomy" id="1423802"/>
    <lineage>
        <taxon>Bacteria</taxon>
        <taxon>Bacillati</taxon>
        <taxon>Bacillota</taxon>
        <taxon>Bacilli</taxon>
        <taxon>Lactobacillales</taxon>
        <taxon>Lactobacillaceae</taxon>
        <taxon>Lentilactobacillus</taxon>
    </lineage>
</organism>
<dbReference type="AlphaFoldDB" id="A0A0R2D0M3"/>
<reference evidence="2 3" key="1">
    <citation type="journal article" date="2015" name="Genome Announc.">
        <title>Expanding the biotechnology potential of lactobacilli through comparative genomics of 213 strains and associated genera.</title>
        <authorList>
            <person name="Sun Z."/>
            <person name="Harris H.M."/>
            <person name="McCann A."/>
            <person name="Guo C."/>
            <person name="Argimon S."/>
            <person name="Zhang W."/>
            <person name="Yang X."/>
            <person name="Jeffery I.B."/>
            <person name="Cooney J.C."/>
            <person name="Kagawa T.F."/>
            <person name="Liu W."/>
            <person name="Song Y."/>
            <person name="Salvetti E."/>
            <person name="Wrobel A."/>
            <person name="Rasinkangas P."/>
            <person name="Parkhill J."/>
            <person name="Rea M.C."/>
            <person name="O'Sullivan O."/>
            <person name="Ritari J."/>
            <person name="Douillard F.P."/>
            <person name="Paul Ross R."/>
            <person name="Yang R."/>
            <person name="Briner A.E."/>
            <person name="Felis G.E."/>
            <person name="de Vos W.M."/>
            <person name="Barrangou R."/>
            <person name="Klaenhammer T.R."/>
            <person name="Caufield P.W."/>
            <person name="Cui Y."/>
            <person name="Zhang H."/>
            <person name="O'Toole P.W."/>
        </authorList>
    </citation>
    <scope>NUCLEOTIDE SEQUENCE [LARGE SCALE GENOMIC DNA]</scope>
    <source>
        <strain evidence="2 3">DSM 24302</strain>
    </source>
</reference>
<keyword evidence="3" id="KW-1185">Reference proteome</keyword>
<feature type="transmembrane region" description="Helical" evidence="1">
    <location>
        <begin position="59"/>
        <end position="79"/>
    </location>
</feature>
<evidence type="ECO:0008006" key="4">
    <source>
        <dbReference type="Google" id="ProtNLM"/>
    </source>
</evidence>
<sequence>MIESYKRYWKQIGVFSGTASRPDYWWPAIINYVLGVIFAVILQNVLGHPMNDIYSWKDLNVDLSVKIIGFVVFIANWSVKVRRLHDTNRSGWWILIEIIPVIGWIWMFILMILPSKKSRWN</sequence>
<protein>
    <recommendedName>
        <fullName evidence="4">DUF805 domain-containing protein</fullName>
    </recommendedName>
</protein>
<comment type="caution">
    <text evidence="2">The sequence shown here is derived from an EMBL/GenBank/DDBJ whole genome shotgun (WGS) entry which is preliminary data.</text>
</comment>
<feature type="transmembrane region" description="Helical" evidence="1">
    <location>
        <begin position="91"/>
        <end position="113"/>
    </location>
</feature>
<evidence type="ECO:0000256" key="1">
    <source>
        <dbReference type="SAM" id="Phobius"/>
    </source>
</evidence>
<dbReference type="Pfam" id="PF05656">
    <property type="entry name" value="DUF805"/>
    <property type="match status" value="1"/>
</dbReference>
<evidence type="ECO:0000313" key="3">
    <source>
        <dbReference type="Proteomes" id="UP000051256"/>
    </source>
</evidence>
<dbReference type="STRING" id="1423802.FC56_GL000228"/>
<proteinExistence type="predicted"/>
<keyword evidence="1" id="KW-1133">Transmembrane helix</keyword>
<gene>
    <name evidence="2" type="ORF">FC56_GL000228</name>
</gene>
<dbReference type="RefSeq" id="WP_056978131.1">
    <property type="nucleotide sequence ID" value="NZ_AYZR01000008.1"/>
</dbReference>
<dbReference type="EMBL" id="AYZR01000008">
    <property type="protein sequence ID" value="KRM93516.1"/>
    <property type="molecule type" value="Genomic_DNA"/>
</dbReference>
<accession>A0A0R2D0M3</accession>
<keyword evidence="1" id="KW-0812">Transmembrane</keyword>
<dbReference type="PATRIC" id="fig|1423802.4.peg.230"/>
<dbReference type="PANTHER" id="PTHR34980:SF2">
    <property type="entry name" value="INNER MEMBRANE PROTEIN YHAH-RELATED"/>
    <property type="match status" value="1"/>
</dbReference>
<name>A0A0R2D0M3_9LACO</name>
<evidence type="ECO:0000313" key="2">
    <source>
        <dbReference type="EMBL" id="KRM93516.1"/>
    </source>
</evidence>
<keyword evidence="1" id="KW-0472">Membrane</keyword>
<dbReference type="GO" id="GO:0005886">
    <property type="term" value="C:plasma membrane"/>
    <property type="evidence" value="ECO:0007669"/>
    <property type="project" value="TreeGrafter"/>
</dbReference>
<dbReference type="PANTHER" id="PTHR34980">
    <property type="entry name" value="INNER MEMBRANE PROTEIN-RELATED-RELATED"/>
    <property type="match status" value="1"/>
</dbReference>
<dbReference type="Proteomes" id="UP000051256">
    <property type="component" value="Unassembled WGS sequence"/>
</dbReference>
<feature type="transmembrane region" description="Helical" evidence="1">
    <location>
        <begin position="24"/>
        <end position="47"/>
    </location>
</feature>
<dbReference type="InterPro" id="IPR008523">
    <property type="entry name" value="DUF805"/>
</dbReference>